<feature type="compositionally biased region" description="Low complexity" evidence="1">
    <location>
        <begin position="283"/>
        <end position="309"/>
    </location>
</feature>
<feature type="region of interest" description="Disordered" evidence="1">
    <location>
        <begin position="270"/>
        <end position="311"/>
    </location>
</feature>
<dbReference type="GO" id="GO:0008061">
    <property type="term" value="F:chitin binding"/>
    <property type="evidence" value="ECO:0007669"/>
    <property type="project" value="InterPro"/>
</dbReference>
<dbReference type="Proteomes" id="UP000094527">
    <property type="component" value="Unassembled WGS sequence"/>
</dbReference>
<feature type="region of interest" description="Disordered" evidence="1">
    <location>
        <begin position="201"/>
        <end position="237"/>
    </location>
</feature>
<name>A0A1D2MT59_ORCCI</name>
<dbReference type="SMART" id="SM00494">
    <property type="entry name" value="ChtBD2"/>
    <property type="match status" value="1"/>
</dbReference>
<keyword evidence="4" id="KW-1185">Reference proteome</keyword>
<accession>A0A1D2MT59</accession>
<dbReference type="Pfam" id="PF01607">
    <property type="entry name" value="CBM_14"/>
    <property type="match status" value="1"/>
</dbReference>
<dbReference type="OrthoDB" id="6428908at2759"/>
<dbReference type="InterPro" id="IPR036508">
    <property type="entry name" value="Chitin-bd_dom_sf"/>
</dbReference>
<gene>
    <name evidence="3" type="ORF">Ocin01_10594</name>
</gene>
<dbReference type="EMBL" id="LJIJ01000583">
    <property type="protein sequence ID" value="ODM96078.1"/>
    <property type="molecule type" value="Genomic_DNA"/>
</dbReference>
<dbReference type="InterPro" id="IPR002557">
    <property type="entry name" value="Chitin-bd_dom"/>
</dbReference>
<dbReference type="Gene3D" id="2.170.140.10">
    <property type="entry name" value="Chitin binding domain"/>
    <property type="match status" value="1"/>
</dbReference>
<dbReference type="InterPro" id="IPR052976">
    <property type="entry name" value="Scoloptoxin-like"/>
</dbReference>
<evidence type="ECO:0000313" key="4">
    <source>
        <dbReference type="Proteomes" id="UP000094527"/>
    </source>
</evidence>
<dbReference type="PROSITE" id="PS50940">
    <property type="entry name" value="CHIT_BIND_II"/>
    <property type="match status" value="1"/>
</dbReference>
<evidence type="ECO:0000259" key="2">
    <source>
        <dbReference type="PROSITE" id="PS50940"/>
    </source>
</evidence>
<sequence>MERKQLEYRYFLDQHNEYDSRVSILDDETLRLSLVIDDDDDSHPGELSAPSLHLVEPKVYLRFSGESGMIRPIDSYKDQNNVVVSSQNVETRDRTRINPHHHETEIEEDQDTECDNYIDPLLQQQLQLLSQNKFEEGLENVVDLNDEHSKYFVKTKPRSETVSRNNIYSNFYYEPPSFSTKSVLIPVKTNRKLFVFASAKPPTQNSHHENSHNHDDTELSHQDRTTTFPNDDSERSYEIQAQQNNAKNKTLDVFTSQSILSKVTLNGSKANSDSKMLEREETSVSSTAASISSGTSTTEATTTTTDATSIPGTPGVDYPIFYEIPQTGFDCKNQRYKGFFADIDTKCQAWHYCDFTDGHSTFLCPNGTLFSQVLLTCDWWFNVDCDQARQLYVLNERLYRYIKPPKPSFPEDFTGEHVDKWLIQQWQMGLLPKVRKRSKAKLATLPPPRIPSCSRSRKLKKKYYLRFPNVITVLCNFMSASNHFTDTFITSYQ</sequence>
<organism evidence="3 4">
    <name type="scientific">Orchesella cincta</name>
    <name type="common">Springtail</name>
    <name type="synonym">Podura cincta</name>
    <dbReference type="NCBI Taxonomy" id="48709"/>
    <lineage>
        <taxon>Eukaryota</taxon>
        <taxon>Metazoa</taxon>
        <taxon>Ecdysozoa</taxon>
        <taxon>Arthropoda</taxon>
        <taxon>Hexapoda</taxon>
        <taxon>Collembola</taxon>
        <taxon>Entomobryomorpha</taxon>
        <taxon>Entomobryoidea</taxon>
        <taxon>Orchesellidae</taxon>
        <taxon>Orchesellinae</taxon>
        <taxon>Orchesella</taxon>
    </lineage>
</organism>
<feature type="compositionally biased region" description="Basic and acidic residues" evidence="1">
    <location>
        <begin position="206"/>
        <end position="224"/>
    </location>
</feature>
<feature type="domain" description="Chitin-binding type-2" evidence="2">
    <location>
        <begin position="328"/>
        <end position="387"/>
    </location>
</feature>
<protein>
    <recommendedName>
        <fullName evidence="2">Chitin-binding type-2 domain-containing protein</fullName>
    </recommendedName>
</protein>
<dbReference type="PANTHER" id="PTHR22933">
    <property type="entry name" value="FI18007P1-RELATED"/>
    <property type="match status" value="1"/>
</dbReference>
<evidence type="ECO:0000256" key="1">
    <source>
        <dbReference type="SAM" id="MobiDB-lite"/>
    </source>
</evidence>
<evidence type="ECO:0000313" key="3">
    <source>
        <dbReference type="EMBL" id="ODM96078.1"/>
    </source>
</evidence>
<dbReference type="PANTHER" id="PTHR22933:SF18">
    <property type="match status" value="1"/>
</dbReference>
<dbReference type="STRING" id="48709.A0A1D2MT59"/>
<proteinExistence type="predicted"/>
<dbReference type="GO" id="GO:0005576">
    <property type="term" value="C:extracellular region"/>
    <property type="evidence" value="ECO:0007669"/>
    <property type="project" value="InterPro"/>
</dbReference>
<dbReference type="SUPFAM" id="SSF57625">
    <property type="entry name" value="Invertebrate chitin-binding proteins"/>
    <property type="match status" value="1"/>
</dbReference>
<reference evidence="3 4" key="1">
    <citation type="journal article" date="2016" name="Genome Biol. Evol.">
        <title>Gene Family Evolution Reflects Adaptation to Soil Environmental Stressors in the Genome of the Collembolan Orchesella cincta.</title>
        <authorList>
            <person name="Faddeeva-Vakhrusheva A."/>
            <person name="Derks M.F."/>
            <person name="Anvar S.Y."/>
            <person name="Agamennone V."/>
            <person name="Suring W."/>
            <person name="Smit S."/>
            <person name="van Straalen N.M."/>
            <person name="Roelofs D."/>
        </authorList>
    </citation>
    <scope>NUCLEOTIDE SEQUENCE [LARGE SCALE GENOMIC DNA]</scope>
    <source>
        <tissue evidence="3">Mixed pool</tissue>
    </source>
</reference>
<comment type="caution">
    <text evidence="3">The sequence shown here is derived from an EMBL/GenBank/DDBJ whole genome shotgun (WGS) entry which is preliminary data.</text>
</comment>
<dbReference type="AlphaFoldDB" id="A0A1D2MT59"/>